<dbReference type="Pfam" id="PF13095">
    <property type="entry name" value="FTA2"/>
    <property type="match status" value="1"/>
</dbReference>
<name>A0ABR4EP01_9PEZI</name>
<dbReference type="InterPro" id="IPR025213">
    <property type="entry name" value="Sim4_Fta2"/>
</dbReference>
<dbReference type="Proteomes" id="UP001600888">
    <property type="component" value="Unassembled WGS sequence"/>
</dbReference>
<reference evidence="1 2" key="1">
    <citation type="submission" date="2024-03" db="EMBL/GenBank/DDBJ databases">
        <title>A high-quality draft genome sequence of Diaporthe vaccinii, a causative agent of upright dieback and viscid rot disease in cranberry plants.</title>
        <authorList>
            <person name="Sarrasin M."/>
            <person name="Lang B.F."/>
            <person name="Burger G."/>
        </authorList>
    </citation>
    <scope>NUCLEOTIDE SEQUENCE [LARGE SCALE GENOMIC DNA]</scope>
    <source>
        <strain evidence="1 2">IS7</strain>
    </source>
</reference>
<proteinExistence type="predicted"/>
<evidence type="ECO:0000313" key="2">
    <source>
        <dbReference type="Proteomes" id="UP001600888"/>
    </source>
</evidence>
<accession>A0ABR4EP01</accession>
<organism evidence="1 2">
    <name type="scientific">Diaporthe vaccinii</name>
    <dbReference type="NCBI Taxonomy" id="105482"/>
    <lineage>
        <taxon>Eukaryota</taxon>
        <taxon>Fungi</taxon>
        <taxon>Dikarya</taxon>
        <taxon>Ascomycota</taxon>
        <taxon>Pezizomycotina</taxon>
        <taxon>Sordariomycetes</taxon>
        <taxon>Sordariomycetidae</taxon>
        <taxon>Diaporthales</taxon>
        <taxon>Diaporthaceae</taxon>
        <taxon>Diaporthe</taxon>
        <taxon>Diaporthe eres species complex</taxon>
    </lineage>
</organism>
<comment type="caution">
    <text evidence="1">The sequence shown here is derived from an EMBL/GenBank/DDBJ whole genome shotgun (WGS) entry which is preliminary data.</text>
</comment>
<keyword evidence="2" id="KW-1185">Reference proteome</keyword>
<protein>
    <submittedName>
        <fullName evidence="1">Uncharacterized protein</fullName>
    </submittedName>
</protein>
<gene>
    <name evidence="1" type="ORF">FJTKL_09129</name>
</gene>
<sequence>MFDFCGPRYLKNVLARELAQPLSSSQAYEDYYDPFNCECRAYGRLAQENRLDLAVPAHGYLLLTPQQEREVTPMITGDLEYEPDDEEPLGTLNGEKTWGRWEEHRGQPIRGIVKELVEDDDFEEAFKTGRVSASTMWRDLEDLHALGILGRDIHMGNYMGGRLVDLSRAWTMYHPGLDQIRPRDLARLRRLDTHGLLVMLQDWWMETLVVDELDIPESLQGCDAGENDHGTDPRRYNWLRWEEDGEAAAEYVQLNLFVRDI</sequence>
<dbReference type="EMBL" id="JBAWTH010000038">
    <property type="protein sequence ID" value="KAL2284152.1"/>
    <property type="molecule type" value="Genomic_DNA"/>
</dbReference>
<evidence type="ECO:0000313" key="1">
    <source>
        <dbReference type="EMBL" id="KAL2284152.1"/>
    </source>
</evidence>